<protein>
    <submittedName>
        <fullName evidence="4">T9SS type A sorting domain-containing protein</fullName>
    </submittedName>
</protein>
<evidence type="ECO:0000256" key="1">
    <source>
        <dbReference type="ARBA" id="ARBA00022729"/>
    </source>
</evidence>
<dbReference type="Proteomes" id="UP001593833">
    <property type="component" value="Unassembled WGS sequence"/>
</dbReference>
<feature type="signal peptide" evidence="2">
    <location>
        <begin position="1"/>
        <end position="24"/>
    </location>
</feature>
<evidence type="ECO:0000313" key="5">
    <source>
        <dbReference type="Proteomes" id="UP001593833"/>
    </source>
</evidence>
<gene>
    <name evidence="4" type="ORF">ACFL6M_03475</name>
</gene>
<dbReference type="PANTHER" id="PTHR46580:SF2">
    <property type="entry name" value="MAM DOMAIN-CONTAINING PROTEIN"/>
    <property type="match status" value="1"/>
</dbReference>
<reference evidence="4 5" key="1">
    <citation type="submission" date="2024-09" db="EMBL/GenBank/DDBJ databases">
        <authorList>
            <person name="D'Angelo T."/>
        </authorList>
    </citation>
    <scope>NUCLEOTIDE SEQUENCE [LARGE SCALE GENOMIC DNA]</scope>
    <source>
        <strain evidence="4">SAG AM-320-E07</strain>
    </source>
</reference>
<dbReference type="Gene3D" id="2.60.40.1220">
    <property type="match status" value="1"/>
</dbReference>
<evidence type="ECO:0000256" key="2">
    <source>
        <dbReference type="SAM" id="SignalP"/>
    </source>
</evidence>
<dbReference type="InterPro" id="IPR013517">
    <property type="entry name" value="FG-GAP"/>
</dbReference>
<dbReference type="EMBL" id="JBHPKH010000026">
    <property type="protein sequence ID" value="MFC1572641.1"/>
    <property type="molecule type" value="Genomic_DNA"/>
</dbReference>
<accession>A0ABV6YKH4</accession>
<dbReference type="InterPro" id="IPR014755">
    <property type="entry name" value="Cu-Rt/internalin_Ig-like"/>
</dbReference>
<proteinExistence type="predicted"/>
<comment type="caution">
    <text evidence="4">The sequence shown here is derived from an EMBL/GenBank/DDBJ whole genome shotgun (WGS) entry which is preliminary data.</text>
</comment>
<sequence>MKYSILVLATLLAAIGMPAGVAHCQVIPQVTSTSPDRNTIDVPVTTTVTATFNVDMNPATVDSTTFLVTTATDGFQGGTVEYDVPSKTATFTPASEFRAGDVVTAVVTTGVESDQGLSPIYGHVWSFTTAVNDQRAEFILHWKAPVGGGPLSIVAANVDADSDVDLATADWYWDDLAVVRNRGDASFEPGLLNPAGGSPFWVCGADLNGDGKMDLASANDNSNQISALLGNGDGTFQGYVNYQVAHESGSIIAADLDGDGDIDLAVTHELASLVSVLLNNGDASFAPYVTYAVDPKPYALFAADLNADDALDLVTANCQNDGVSVLNNNGDGTFGFYSYYGVGDYPTSVCAADLNDDGALELVTANGHSTNVSVLLNDGSGFFYGHVAYEVGDSPRSVVAGDFDGDGDLDLATANWGGLDDPDSTVSVLLNDGNASFGDYSTYWVGPWPSSVCAADLDEDGALDLAVANSGSREVTVLRNHARLVDEVNPHQNEVGASPDIMLDAVFHKGMDATSINDATFIVNGRSMGRCNGYVEYFEEYRTVFFHSHPTFVDGELVTAVLTNGLRYADGSSVDGGFVWSFTVMSDLGAGHFYHDADYDTGPGPHRLVAADLNWDGEIDLATADSDSNTVSVLMGIGEGQFQLDASYVVGDTPLGVVAADVDGDTDTDLVAVHSEQGLATVLKNTGAGDFSVDGAYAIGAGPIYVIAPDLDGDGDLDLATANYDGGSVSILLNDGDGVYAPDSPYLVSGNPVWVTSGDLDGDGDMDLATVDYDSATVTILANDGEGVFTTRYTYEFTGYLCAVIAGDFDGDFDLDLAFTDCENDSLMVMLNEGYEGFSLESTCPTGEYPQSLYTADLDGDNDLDLVTANSASNDVSVVHNAGDGTFSLVSDCPAGLGTSSVVACSLSGGEFPGLDIIAANMYGNNVSVLRQREASDVGETGAGLPIKFSLGQNWPNPFGSRTEIMYELPVDCHVRLEVYDVAGRKIVTLVDEDQEAGRKTGHWDTAGETGEQMSSGVYFYRLEAGGFHETRRLILLK</sequence>
<dbReference type="NCBIfam" id="TIGR04183">
    <property type="entry name" value="Por_Secre_tail"/>
    <property type="match status" value="1"/>
</dbReference>
<feature type="domain" description="SbsA Ig-like" evidence="3">
    <location>
        <begin position="28"/>
        <end position="129"/>
    </location>
</feature>
<dbReference type="Pfam" id="PF13205">
    <property type="entry name" value="Big_5"/>
    <property type="match status" value="1"/>
</dbReference>
<dbReference type="PANTHER" id="PTHR46580">
    <property type="entry name" value="SENSOR KINASE-RELATED"/>
    <property type="match status" value="1"/>
</dbReference>
<dbReference type="Gene3D" id="2.30.30.100">
    <property type="match status" value="7"/>
</dbReference>
<dbReference type="InterPro" id="IPR032812">
    <property type="entry name" value="SbsA_Ig"/>
</dbReference>
<evidence type="ECO:0000313" key="4">
    <source>
        <dbReference type="EMBL" id="MFC1572641.1"/>
    </source>
</evidence>
<evidence type="ECO:0000259" key="3">
    <source>
        <dbReference type="Pfam" id="PF13205"/>
    </source>
</evidence>
<keyword evidence="1 2" id="KW-0732">Signal</keyword>
<dbReference type="Gene3D" id="2.60.40.4070">
    <property type="match status" value="1"/>
</dbReference>
<keyword evidence="5" id="KW-1185">Reference proteome</keyword>
<dbReference type="InterPro" id="IPR028994">
    <property type="entry name" value="Integrin_alpha_N"/>
</dbReference>
<name>A0ABV6YKH4_UNCEI</name>
<feature type="chain" id="PRO_5047341697" evidence="2">
    <location>
        <begin position="25"/>
        <end position="1038"/>
    </location>
</feature>
<dbReference type="SUPFAM" id="SSF69318">
    <property type="entry name" value="Integrin alpha N-terminal domain"/>
    <property type="match status" value="4"/>
</dbReference>
<dbReference type="Pfam" id="PF13517">
    <property type="entry name" value="FG-GAP_3"/>
    <property type="match status" value="4"/>
</dbReference>
<organism evidence="4 5">
    <name type="scientific">Eiseniibacteriota bacterium</name>
    <dbReference type="NCBI Taxonomy" id="2212470"/>
    <lineage>
        <taxon>Bacteria</taxon>
        <taxon>Candidatus Eiseniibacteriota</taxon>
    </lineage>
</organism>
<dbReference type="InterPro" id="IPR026444">
    <property type="entry name" value="Secre_tail"/>
</dbReference>